<evidence type="ECO:0000313" key="3">
    <source>
        <dbReference type="Proteomes" id="UP000759537"/>
    </source>
</evidence>
<proteinExistence type="predicted"/>
<name>A0A9P5N5L7_9AGAM</name>
<reference evidence="2" key="1">
    <citation type="submission" date="2019-10" db="EMBL/GenBank/DDBJ databases">
        <authorList>
            <consortium name="DOE Joint Genome Institute"/>
            <person name="Kuo A."/>
            <person name="Miyauchi S."/>
            <person name="Kiss E."/>
            <person name="Drula E."/>
            <person name="Kohler A."/>
            <person name="Sanchez-Garcia M."/>
            <person name="Andreopoulos B."/>
            <person name="Barry K.W."/>
            <person name="Bonito G."/>
            <person name="Buee M."/>
            <person name="Carver A."/>
            <person name="Chen C."/>
            <person name="Cichocki N."/>
            <person name="Clum A."/>
            <person name="Culley D."/>
            <person name="Crous P.W."/>
            <person name="Fauchery L."/>
            <person name="Girlanda M."/>
            <person name="Hayes R."/>
            <person name="Keri Z."/>
            <person name="LaButti K."/>
            <person name="Lipzen A."/>
            <person name="Lombard V."/>
            <person name="Magnuson J."/>
            <person name="Maillard F."/>
            <person name="Morin E."/>
            <person name="Murat C."/>
            <person name="Nolan M."/>
            <person name="Ohm R."/>
            <person name="Pangilinan J."/>
            <person name="Pereira M."/>
            <person name="Perotto S."/>
            <person name="Peter M."/>
            <person name="Riley R."/>
            <person name="Sitrit Y."/>
            <person name="Stielow B."/>
            <person name="Szollosi G."/>
            <person name="Zifcakova L."/>
            <person name="Stursova M."/>
            <person name="Spatafora J.W."/>
            <person name="Tedersoo L."/>
            <person name="Vaario L.-M."/>
            <person name="Yamada A."/>
            <person name="Yan M."/>
            <person name="Wang P."/>
            <person name="Xu J."/>
            <person name="Bruns T."/>
            <person name="Baldrian P."/>
            <person name="Vilgalys R."/>
            <person name="Henrissat B."/>
            <person name="Grigoriev I.V."/>
            <person name="Hibbett D."/>
            <person name="Nagy L.G."/>
            <person name="Martin F.M."/>
        </authorList>
    </citation>
    <scope>NUCLEOTIDE SEQUENCE</scope>
    <source>
        <strain evidence="2">Prilba</strain>
    </source>
</reference>
<accession>A0A9P5N5L7</accession>
<dbReference type="AlphaFoldDB" id="A0A9P5N5L7"/>
<dbReference type="Proteomes" id="UP000759537">
    <property type="component" value="Unassembled WGS sequence"/>
</dbReference>
<organism evidence="2 3">
    <name type="scientific">Russula ochroleuca</name>
    <dbReference type="NCBI Taxonomy" id="152965"/>
    <lineage>
        <taxon>Eukaryota</taxon>
        <taxon>Fungi</taxon>
        <taxon>Dikarya</taxon>
        <taxon>Basidiomycota</taxon>
        <taxon>Agaricomycotina</taxon>
        <taxon>Agaricomycetes</taxon>
        <taxon>Russulales</taxon>
        <taxon>Russulaceae</taxon>
        <taxon>Russula</taxon>
    </lineage>
</organism>
<gene>
    <name evidence="2" type="ORF">DFH94DRAFT_701907</name>
</gene>
<keyword evidence="1" id="KW-0472">Membrane</keyword>
<feature type="transmembrane region" description="Helical" evidence="1">
    <location>
        <begin position="91"/>
        <end position="107"/>
    </location>
</feature>
<evidence type="ECO:0000256" key="1">
    <source>
        <dbReference type="SAM" id="Phobius"/>
    </source>
</evidence>
<keyword evidence="1" id="KW-1133">Transmembrane helix</keyword>
<keyword evidence="1" id="KW-0812">Transmembrane</keyword>
<protein>
    <submittedName>
        <fullName evidence="2">Uncharacterized protein</fullName>
    </submittedName>
</protein>
<reference evidence="2" key="2">
    <citation type="journal article" date="2020" name="Nat. Commun.">
        <title>Large-scale genome sequencing of mycorrhizal fungi provides insights into the early evolution of symbiotic traits.</title>
        <authorList>
            <person name="Miyauchi S."/>
            <person name="Kiss E."/>
            <person name="Kuo A."/>
            <person name="Drula E."/>
            <person name="Kohler A."/>
            <person name="Sanchez-Garcia M."/>
            <person name="Morin E."/>
            <person name="Andreopoulos B."/>
            <person name="Barry K.W."/>
            <person name="Bonito G."/>
            <person name="Buee M."/>
            <person name="Carver A."/>
            <person name="Chen C."/>
            <person name="Cichocki N."/>
            <person name="Clum A."/>
            <person name="Culley D."/>
            <person name="Crous P.W."/>
            <person name="Fauchery L."/>
            <person name="Girlanda M."/>
            <person name="Hayes R.D."/>
            <person name="Keri Z."/>
            <person name="LaButti K."/>
            <person name="Lipzen A."/>
            <person name="Lombard V."/>
            <person name="Magnuson J."/>
            <person name="Maillard F."/>
            <person name="Murat C."/>
            <person name="Nolan M."/>
            <person name="Ohm R.A."/>
            <person name="Pangilinan J."/>
            <person name="Pereira M.F."/>
            <person name="Perotto S."/>
            <person name="Peter M."/>
            <person name="Pfister S."/>
            <person name="Riley R."/>
            <person name="Sitrit Y."/>
            <person name="Stielow J.B."/>
            <person name="Szollosi G."/>
            <person name="Zifcakova L."/>
            <person name="Stursova M."/>
            <person name="Spatafora J.W."/>
            <person name="Tedersoo L."/>
            <person name="Vaario L.M."/>
            <person name="Yamada A."/>
            <person name="Yan M."/>
            <person name="Wang P."/>
            <person name="Xu J."/>
            <person name="Bruns T."/>
            <person name="Baldrian P."/>
            <person name="Vilgalys R."/>
            <person name="Dunand C."/>
            <person name="Henrissat B."/>
            <person name="Grigoriev I.V."/>
            <person name="Hibbett D."/>
            <person name="Nagy L.G."/>
            <person name="Martin F.M."/>
        </authorList>
    </citation>
    <scope>NUCLEOTIDE SEQUENCE</scope>
    <source>
        <strain evidence="2">Prilba</strain>
    </source>
</reference>
<evidence type="ECO:0000313" key="2">
    <source>
        <dbReference type="EMBL" id="KAF8486930.1"/>
    </source>
</evidence>
<keyword evidence="3" id="KW-1185">Reference proteome</keyword>
<feature type="transmembrane region" description="Helical" evidence="1">
    <location>
        <begin position="60"/>
        <end position="79"/>
    </location>
</feature>
<dbReference type="EMBL" id="WHVB01000001">
    <property type="protein sequence ID" value="KAF8486930.1"/>
    <property type="molecule type" value="Genomic_DNA"/>
</dbReference>
<sequence length="140" mass="15658">MLAQVLANLFLPVPKLAPYCLIWHLPALAILFPRPARVHHCPNWYQDRLLHLNHNPRSRWSGPCAFVSVSWMTSTYTVFFPTTIQASASDVNYTVVIIVGGLILSSYGITSPYTVACVVLRALGRLVWVYGAWLGSTNRC</sequence>
<comment type="caution">
    <text evidence="2">The sequence shown here is derived from an EMBL/GenBank/DDBJ whole genome shotgun (WGS) entry which is preliminary data.</text>
</comment>